<accession>A0AAV8UEG3</accession>
<dbReference type="EMBL" id="JAMWBK010000013">
    <property type="protein sequence ID" value="KAJ8900880.1"/>
    <property type="molecule type" value="Genomic_DNA"/>
</dbReference>
<evidence type="ECO:0000313" key="3">
    <source>
        <dbReference type="Proteomes" id="UP001157974"/>
    </source>
</evidence>
<protein>
    <recommendedName>
        <fullName evidence="4">Ribosome biogenesis protein NOP53</fullName>
    </recommendedName>
</protein>
<gene>
    <name evidence="2" type="ORF">NDN08_000179</name>
</gene>
<dbReference type="Proteomes" id="UP001157974">
    <property type="component" value="Unassembled WGS sequence"/>
</dbReference>
<organism evidence="2 3">
    <name type="scientific">Rhodosorus marinus</name>
    <dbReference type="NCBI Taxonomy" id="101924"/>
    <lineage>
        <taxon>Eukaryota</taxon>
        <taxon>Rhodophyta</taxon>
        <taxon>Stylonematophyceae</taxon>
        <taxon>Stylonematales</taxon>
        <taxon>Stylonemataceae</taxon>
        <taxon>Rhodosorus</taxon>
    </lineage>
</organism>
<feature type="region of interest" description="Disordered" evidence="1">
    <location>
        <begin position="71"/>
        <end position="90"/>
    </location>
</feature>
<dbReference type="AlphaFoldDB" id="A0AAV8UEG3"/>
<evidence type="ECO:0000313" key="2">
    <source>
        <dbReference type="EMBL" id="KAJ8900880.1"/>
    </source>
</evidence>
<feature type="region of interest" description="Disordered" evidence="1">
    <location>
        <begin position="114"/>
        <end position="136"/>
    </location>
</feature>
<keyword evidence="3" id="KW-1185">Reference proteome</keyword>
<sequence>MTTSRIGKTVQIRKEHKLKWKTVSSEPENLSEDTKINENNDEHGIGTSQVPRSERVGYQLQPDALASLKAVDADQQDQHQMEPRNAKEAIEGVDKDFRSFALAEEITSVNKRHAWDIVSQPEHQKPLNTRGNHRDD</sequence>
<name>A0AAV8UEG3_9RHOD</name>
<reference evidence="2 3" key="1">
    <citation type="journal article" date="2023" name="Nat. Commun.">
        <title>Origin of minicircular mitochondrial genomes in red algae.</title>
        <authorList>
            <person name="Lee Y."/>
            <person name="Cho C.H."/>
            <person name="Lee Y.M."/>
            <person name="Park S.I."/>
            <person name="Yang J.H."/>
            <person name="West J.A."/>
            <person name="Bhattacharya D."/>
            <person name="Yoon H.S."/>
        </authorList>
    </citation>
    <scope>NUCLEOTIDE SEQUENCE [LARGE SCALE GENOMIC DNA]</scope>
    <source>
        <strain evidence="2 3">CCMP1338</strain>
        <tissue evidence="2">Whole cell</tissue>
    </source>
</reference>
<feature type="compositionally biased region" description="Basic and acidic residues" evidence="1">
    <location>
        <begin position="76"/>
        <end position="90"/>
    </location>
</feature>
<evidence type="ECO:0000256" key="1">
    <source>
        <dbReference type="SAM" id="MobiDB-lite"/>
    </source>
</evidence>
<evidence type="ECO:0008006" key="4">
    <source>
        <dbReference type="Google" id="ProtNLM"/>
    </source>
</evidence>
<proteinExistence type="predicted"/>
<feature type="region of interest" description="Disordered" evidence="1">
    <location>
        <begin position="22"/>
        <end position="54"/>
    </location>
</feature>
<feature type="compositionally biased region" description="Basic and acidic residues" evidence="1">
    <location>
        <begin position="32"/>
        <end position="44"/>
    </location>
</feature>
<comment type="caution">
    <text evidence="2">The sequence shown here is derived from an EMBL/GenBank/DDBJ whole genome shotgun (WGS) entry which is preliminary data.</text>
</comment>